<feature type="compositionally biased region" description="Polar residues" evidence="2">
    <location>
        <begin position="167"/>
        <end position="194"/>
    </location>
</feature>
<keyword evidence="1" id="KW-0175">Coiled coil</keyword>
<accession>A0A3N4IDF1</accession>
<evidence type="ECO:0000313" key="4">
    <source>
        <dbReference type="Proteomes" id="UP000275078"/>
    </source>
</evidence>
<sequence length="483" mass="55617">MSQTKKQKDSFTKHLEDDCQCLMMIRKLTGSNNWARWKEDMKLVLQHQDLEDYITGKTQRPDAPPIPEERADPDAPSWRDICDQYFVDLKDWQNKCTAWDDTSIKARIYLKSGLSEAILMKVRGKEDPKEIFDWLENQYGSPGTASPGTASPGTASPGAASPSTASLFAQQKESLNSHPYNNSSHAVQESPQPFNTASSQNNNNNNSNTNQQNNQRGTPSRIPIPAHRVRPMTSREIAASNERWRRDKLRAQNDMIRKQEEQFRKVGDEISALTRSFEEQALRIKKRDEQVEEIRMQFQQLEAEENQEISMRLPQQEIRKQIQQLQQQVAQLQITALQQQLNSQNSPLCFAARLYREAVLDDARDLASRRALGKPWKKLVKSLSSPEEAVSTLKLTLGEHHIPGWKGTVDEFVQAVTSHKPPLWKRQKIFAHDFDRAEVEYAVYSLQSPRRDDLIRVYEWLKVEWTGGAREELEGGMYNYSTY</sequence>
<feature type="region of interest" description="Disordered" evidence="2">
    <location>
        <begin position="137"/>
        <end position="241"/>
    </location>
</feature>
<evidence type="ECO:0000313" key="3">
    <source>
        <dbReference type="EMBL" id="RPA84153.1"/>
    </source>
</evidence>
<reference evidence="3 4" key="1">
    <citation type="journal article" date="2018" name="Nat. Ecol. Evol.">
        <title>Pezizomycetes genomes reveal the molecular basis of ectomycorrhizal truffle lifestyle.</title>
        <authorList>
            <person name="Murat C."/>
            <person name="Payen T."/>
            <person name="Noel B."/>
            <person name="Kuo A."/>
            <person name="Morin E."/>
            <person name="Chen J."/>
            <person name="Kohler A."/>
            <person name="Krizsan K."/>
            <person name="Balestrini R."/>
            <person name="Da Silva C."/>
            <person name="Montanini B."/>
            <person name="Hainaut M."/>
            <person name="Levati E."/>
            <person name="Barry K.W."/>
            <person name="Belfiori B."/>
            <person name="Cichocki N."/>
            <person name="Clum A."/>
            <person name="Dockter R.B."/>
            <person name="Fauchery L."/>
            <person name="Guy J."/>
            <person name="Iotti M."/>
            <person name="Le Tacon F."/>
            <person name="Lindquist E.A."/>
            <person name="Lipzen A."/>
            <person name="Malagnac F."/>
            <person name="Mello A."/>
            <person name="Molinier V."/>
            <person name="Miyauchi S."/>
            <person name="Poulain J."/>
            <person name="Riccioni C."/>
            <person name="Rubini A."/>
            <person name="Sitrit Y."/>
            <person name="Splivallo R."/>
            <person name="Traeger S."/>
            <person name="Wang M."/>
            <person name="Zifcakova L."/>
            <person name="Wipf D."/>
            <person name="Zambonelli A."/>
            <person name="Paolocci F."/>
            <person name="Nowrousian M."/>
            <person name="Ottonello S."/>
            <person name="Baldrian P."/>
            <person name="Spatafora J.W."/>
            <person name="Henrissat B."/>
            <person name="Nagy L.G."/>
            <person name="Aury J.M."/>
            <person name="Wincker P."/>
            <person name="Grigoriev I.V."/>
            <person name="Bonfante P."/>
            <person name="Martin F.M."/>
        </authorList>
    </citation>
    <scope>NUCLEOTIDE SEQUENCE [LARGE SCALE GENOMIC DNA]</scope>
    <source>
        <strain evidence="3 4">RN42</strain>
    </source>
</reference>
<feature type="coiled-coil region" evidence="1">
    <location>
        <begin position="241"/>
        <end position="342"/>
    </location>
</feature>
<gene>
    <name evidence="3" type="ORF">BJ508DRAFT_303982</name>
</gene>
<feature type="region of interest" description="Disordered" evidence="2">
    <location>
        <begin position="57"/>
        <end position="77"/>
    </location>
</feature>
<dbReference type="EMBL" id="ML119660">
    <property type="protein sequence ID" value="RPA84153.1"/>
    <property type="molecule type" value="Genomic_DNA"/>
</dbReference>
<feature type="compositionally biased region" description="Low complexity" evidence="2">
    <location>
        <begin position="195"/>
        <end position="215"/>
    </location>
</feature>
<evidence type="ECO:0000256" key="1">
    <source>
        <dbReference type="SAM" id="Coils"/>
    </source>
</evidence>
<name>A0A3N4IDF1_ASCIM</name>
<keyword evidence="4" id="KW-1185">Reference proteome</keyword>
<proteinExistence type="predicted"/>
<organism evidence="3 4">
    <name type="scientific">Ascobolus immersus RN42</name>
    <dbReference type="NCBI Taxonomy" id="1160509"/>
    <lineage>
        <taxon>Eukaryota</taxon>
        <taxon>Fungi</taxon>
        <taxon>Dikarya</taxon>
        <taxon>Ascomycota</taxon>
        <taxon>Pezizomycotina</taxon>
        <taxon>Pezizomycetes</taxon>
        <taxon>Pezizales</taxon>
        <taxon>Ascobolaceae</taxon>
        <taxon>Ascobolus</taxon>
    </lineage>
</organism>
<feature type="compositionally biased region" description="Low complexity" evidence="2">
    <location>
        <begin position="140"/>
        <end position="166"/>
    </location>
</feature>
<dbReference type="OrthoDB" id="8036051at2759"/>
<protein>
    <submittedName>
        <fullName evidence="3">Uncharacterized protein</fullName>
    </submittedName>
</protein>
<evidence type="ECO:0000256" key="2">
    <source>
        <dbReference type="SAM" id="MobiDB-lite"/>
    </source>
</evidence>
<dbReference type="AlphaFoldDB" id="A0A3N4IDF1"/>
<dbReference type="Proteomes" id="UP000275078">
    <property type="component" value="Unassembled WGS sequence"/>
</dbReference>